<accession>A0A1T4KMB3</accession>
<proteinExistence type="predicted"/>
<dbReference type="GeneID" id="303366503"/>
<evidence type="ECO:0000259" key="1">
    <source>
        <dbReference type="SMART" id="SM01252"/>
    </source>
</evidence>
<feature type="domain" description="KilA/APSES-type HTH DNA-binding" evidence="1">
    <location>
        <begin position="16"/>
        <end position="123"/>
    </location>
</feature>
<dbReference type="AlphaFoldDB" id="A0A1T4KMB3"/>
<dbReference type="SMART" id="SM01252">
    <property type="entry name" value="KilA-N"/>
    <property type="match status" value="1"/>
</dbReference>
<evidence type="ECO:0000313" key="3">
    <source>
        <dbReference type="Proteomes" id="UP000190395"/>
    </source>
</evidence>
<organism evidence="2 3">
    <name type="scientific">Treponema berlinense</name>
    <dbReference type="NCBI Taxonomy" id="225004"/>
    <lineage>
        <taxon>Bacteria</taxon>
        <taxon>Pseudomonadati</taxon>
        <taxon>Spirochaetota</taxon>
        <taxon>Spirochaetia</taxon>
        <taxon>Spirochaetales</taxon>
        <taxon>Treponemataceae</taxon>
        <taxon>Treponema</taxon>
    </lineage>
</organism>
<dbReference type="RefSeq" id="WP_078929978.1">
    <property type="nucleotide sequence ID" value="NZ_FUXC01000001.1"/>
</dbReference>
<dbReference type="OrthoDB" id="9810290at2"/>
<sequence length="124" mass="14146">MAKIIKETIHAKGIEIGIYTTDFENEFISLTDIARYRSADPRITIHTWLRGRDIVEFLGLWESLHNPDFKRSEFDTFKSEAGTNAFTFSIKEWNDTLKGKGIITKSGRYGGGIYSGSHRLTGKR</sequence>
<dbReference type="Proteomes" id="UP000190395">
    <property type="component" value="Unassembled WGS sequence"/>
</dbReference>
<dbReference type="EMBL" id="FUXC01000001">
    <property type="protein sequence ID" value="SJZ43582.1"/>
    <property type="molecule type" value="Genomic_DNA"/>
</dbReference>
<evidence type="ECO:0000313" key="2">
    <source>
        <dbReference type="EMBL" id="SJZ43582.1"/>
    </source>
</evidence>
<gene>
    <name evidence="2" type="ORF">SAMN02745152_00226</name>
</gene>
<keyword evidence="3" id="KW-1185">Reference proteome</keyword>
<dbReference type="InterPro" id="IPR018004">
    <property type="entry name" value="KilA/APSES_HTH"/>
</dbReference>
<dbReference type="STRING" id="225004.SAMN02745152_00226"/>
<protein>
    <submittedName>
        <fullName evidence="2">KilA-N domain-containing protein</fullName>
    </submittedName>
</protein>
<name>A0A1T4KMB3_9SPIR</name>
<reference evidence="2 3" key="1">
    <citation type="submission" date="2017-02" db="EMBL/GenBank/DDBJ databases">
        <authorList>
            <person name="Peterson S.W."/>
        </authorList>
    </citation>
    <scope>NUCLEOTIDE SEQUENCE [LARGE SCALE GENOMIC DNA]</scope>
    <source>
        <strain evidence="2 3">ATCC BAA-909</strain>
    </source>
</reference>